<reference evidence="3" key="1">
    <citation type="submission" date="2018-05" db="EMBL/GenBank/DDBJ databases">
        <title>Micromonospora globispora sp. nov. and Micromonospora rugosa sp. nov., isolated from marine sediment.</title>
        <authorList>
            <person name="Carro L."/>
            <person name="Aysel V."/>
            <person name="Cetin D."/>
            <person name="Igual J.M."/>
            <person name="Klenk H.-P."/>
            <person name="Trujillo M.E."/>
            <person name="Sahin N."/>
        </authorList>
    </citation>
    <scope>NUCLEOTIDE SEQUENCE [LARGE SCALE GENOMIC DNA]</scope>
    <source>
        <strain evidence="3">S2904</strain>
    </source>
</reference>
<keyword evidence="3" id="KW-1185">Reference proteome</keyword>
<feature type="transmembrane region" description="Helical" evidence="1">
    <location>
        <begin position="25"/>
        <end position="45"/>
    </location>
</feature>
<evidence type="ECO:0000313" key="2">
    <source>
        <dbReference type="EMBL" id="PWU44760.1"/>
    </source>
</evidence>
<feature type="non-terminal residue" evidence="2">
    <location>
        <position position="76"/>
    </location>
</feature>
<name>A0A317JWN7_9ACTN</name>
<feature type="transmembrane region" description="Helical" evidence="1">
    <location>
        <begin position="51"/>
        <end position="70"/>
    </location>
</feature>
<dbReference type="EMBL" id="QGSV01000288">
    <property type="protein sequence ID" value="PWU44760.1"/>
    <property type="molecule type" value="Genomic_DNA"/>
</dbReference>
<dbReference type="Pfam" id="PF06772">
    <property type="entry name" value="LtrA"/>
    <property type="match status" value="1"/>
</dbReference>
<protein>
    <submittedName>
        <fullName evidence="2">Uncharacterized protein</fullName>
    </submittedName>
</protein>
<dbReference type="InterPro" id="IPR010640">
    <property type="entry name" value="Low_temperature_requirement_A"/>
</dbReference>
<dbReference type="RefSeq" id="WP_207783990.1">
    <property type="nucleotide sequence ID" value="NZ_QGSV01000288.1"/>
</dbReference>
<accession>A0A317JWN7</accession>
<dbReference type="Proteomes" id="UP000245683">
    <property type="component" value="Unassembled WGS sequence"/>
</dbReference>
<organism evidence="2 3">
    <name type="scientific">Micromonospora globispora</name>
    <dbReference type="NCBI Taxonomy" id="1450148"/>
    <lineage>
        <taxon>Bacteria</taxon>
        <taxon>Bacillati</taxon>
        <taxon>Actinomycetota</taxon>
        <taxon>Actinomycetes</taxon>
        <taxon>Micromonosporales</taxon>
        <taxon>Micromonosporaceae</taxon>
        <taxon>Micromonospora</taxon>
    </lineage>
</organism>
<comment type="caution">
    <text evidence="2">The sequence shown here is derived from an EMBL/GenBank/DDBJ whole genome shotgun (WGS) entry which is preliminary data.</text>
</comment>
<keyword evidence="1" id="KW-0812">Transmembrane</keyword>
<proteinExistence type="predicted"/>
<gene>
    <name evidence="2" type="ORF">DLJ46_24345</name>
</gene>
<keyword evidence="1" id="KW-1133">Transmembrane helix</keyword>
<evidence type="ECO:0000256" key="1">
    <source>
        <dbReference type="SAM" id="Phobius"/>
    </source>
</evidence>
<dbReference type="AlphaFoldDB" id="A0A317JWN7"/>
<sequence>MGVPGDAFPPRHGERTHLAARTFVLPHYLLLLGVITTATGIHAAVGHPDASAGAPAALALAGGVALYLAGASAGQL</sequence>
<keyword evidence="1" id="KW-0472">Membrane</keyword>
<evidence type="ECO:0000313" key="3">
    <source>
        <dbReference type="Proteomes" id="UP000245683"/>
    </source>
</evidence>